<feature type="transmembrane region" description="Helical" evidence="1">
    <location>
        <begin position="140"/>
        <end position="160"/>
    </location>
</feature>
<dbReference type="InterPro" id="IPR002823">
    <property type="entry name" value="DUF112_TM"/>
</dbReference>
<feature type="transmembrane region" description="Helical" evidence="1">
    <location>
        <begin position="388"/>
        <end position="406"/>
    </location>
</feature>
<name>A0A2I6S375_9RHOO</name>
<feature type="transmembrane region" description="Helical" evidence="1">
    <location>
        <begin position="326"/>
        <end position="346"/>
    </location>
</feature>
<dbReference type="PANTHER" id="PTHR35342:SF5">
    <property type="entry name" value="TRICARBOXYLIC TRANSPORT PROTEIN"/>
    <property type="match status" value="1"/>
</dbReference>
<feature type="domain" description="DUF112" evidence="2">
    <location>
        <begin position="18"/>
        <end position="437"/>
    </location>
</feature>
<keyword evidence="1" id="KW-0812">Transmembrane</keyword>
<gene>
    <name evidence="3" type="ORF">C0099_01385</name>
</gene>
<feature type="transmembrane region" description="Helical" evidence="1">
    <location>
        <begin position="413"/>
        <end position="440"/>
    </location>
</feature>
<keyword evidence="1" id="KW-0472">Membrane</keyword>
<dbReference type="PANTHER" id="PTHR35342">
    <property type="entry name" value="TRICARBOXYLIC TRANSPORT PROTEIN"/>
    <property type="match status" value="1"/>
</dbReference>
<dbReference type="KEGG" id="atw:C0099_01385"/>
<keyword evidence="1" id="KW-1133">Transmembrane helix</keyword>
<keyword evidence="4" id="KW-1185">Reference proteome</keyword>
<evidence type="ECO:0000259" key="2">
    <source>
        <dbReference type="Pfam" id="PF01970"/>
    </source>
</evidence>
<dbReference type="EMBL" id="CP025682">
    <property type="protein sequence ID" value="AUN93703.1"/>
    <property type="molecule type" value="Genomic_DNA"/>
</dbReference>
<dbReference type="Proteomes" id="UP000242205">
    <property type="component" value="Chromosome"/>
</dbReference>
<reference evidence="3 4" key="1">
    <citation type="submission" date="2018-01" db="EMBL/GenBank/DDBJ databases">
        <authorList>
            <person name="Fu G.-Y."/>
        </authorList>
    </citation>
    <scope>NUCLEOTIDE SEQUENCE [LARGE SCALE GENOMIC DNA]</scope>
    <source>
        <strain evidence="3 4">SY39</strain>
    </source>
</reference>
<organism evidence="3 4">
    <name type="scientific">Pseudazoarcus pumilus</name>
    <dbReference type="NCBI Taxonomy" id="2067960"/>
    <lineage>
        <taxon>Bacteria</taxon>
        <taxon>Pseudomonadati</taxon>
        <taxon>Pseudomonadota</taxon>
        <taxon>Betaproteobacteria</taxon>
        <taxon>Rhodocyclales</taxon>
        <taxon>Zoogloeaceae</taxon>
        <taxon>Pseudazoarcus</taxon>
    </lineage>
</organism>
<feature type="transmembrane region" description="Helical" evidence="1">
    <location>
        <begin position="165"/>
        <end position="182"/>
    </location>
</feature>
<protein>
    <submittedName>
        <fullName evidence="3">C4-dicarboxylate ABC transporter permease</fullName>
    </submittedName>
</protein>
<feature type="transmembrane region" description="Helical" evidence="1">
    <location>
        <begin position="107"/>
        <end position="134"/>
    </location>
</feature>
<feature type="transmembrane region" description="Helical" evidence="1">
    <location>
        <begin position="353"/>
        <end position="376"/>
    </location>
</feature>
<feature type="transmembrane region" description="Helical" evidence="1">
    <location>
        <begin position="202"/>
        <end position="228"/>
    </location>
</feature>
<feature type="transmembrane region" description="Helical" evidence="1">
    <location>
        <begin position="460"/>
        <end position="482"/>
    </location>
</feature>
<dbReference type="AlphaFoldDB" id="A0A2I6S375"/>
<feature type="transmembrane region" description="Helical" evidence="1">
    <location>
        <begin position="249"/>
        <end position="269"/>
    </location>
</feature>
<dbReference type="RefSeq" id="WP_102245777.1">
    <property type="nucleotide sequence ID" value="NZ_CP025682.1"/>
</dbReference>
<accession>A0A2I6S375</accession>
<sequence length="505" mass="52544">MFSDLLLGFAATLEPTSIMMIAAGTALGIFVGALPGLSSPMAIIVLLPLTYSFPTLPALMMMMGVYVGTKLGGSFSAILLRTPGTPAGACTALDGYPMAQRGEAGLALGYAVMGSTLGGIFGWVIAITCVPLLATVAMKAASADIALIGVLGLIMVTAFIRASMLRGLIGVTLGLLIATVGIDPVDGTERFTFGTYQLQSGIPFAAALVGFFGFAVVLSDTSLIGTSTEAVTQKVRLVLPKMREVFSRWRAIVIGAGYGVGIGAIPGVGAEASPWMAYGTVRNQSKNPEAFGTGEPSGILAPESNNNASCGGTMVPMLTLGIPGDGTTAVMLGALILHGVAPGVTLMRDEPVLVWGLLASLLVATVFMFLIAWPSITLFVRVLGKDRGWLFPFILVLATLGAFASMNDFFPVWVALACGVLGWVLESHGFPTVTVVLGIILGPIIEQNARLALSLSQNDWGVFVGTVPRMLIAALIVGLIAWELWRHLSKHLASPRKQSVPHGGN</sequence>
<dbReference type="OrthoDB" id="9781349at2"/>
<proteinExistence type="predicted"/>
<dbReference type="Pfam" id="PF01970">
    <property type="entry name" value="TctA"/>
    <property type="match status" value="1"/>
</dbReference>
<feature type="transmembrane region" description="Helical" evidence="1">
    <location>
        <begin position="42"/>
        <end position="67"/>
    </location>
</feature>
<evidence type="ECO:0000313" key="4">
    <source>
        <dbReference type="Proteomes" id="UP000242205"/>
    </source>
</evidence>
<evidence type="ECO:0000256" key="1">
    <source>
        <dbReference type="SAM" id="Phobius"/>
    </source>
</evidence>
<evidence type="ECO:0000313" key="3">
    <source>
        <dbReference type="EMBL" id="AUN93703.1"/>
    </source>
</evidence>